<keyword evidence="5" id="KW-1185">Reference proteome</keyword>
<evidence type="ECO:0000313" key="5">
    <source>
        <dbReference type="Proteomes" id="UP001237642"/>
    </source>
</evidence>
<comment type="caution">
    <text evidence="4">The sequence shown here is derived from an EMBL/GenBank/DDBJ whole genome shotgun (WGS) entry which is preliminary data.</text>
</comment>
<name>A0AAD8N1C7_9APIA</name>
<dbReference type="GO" id="GO:0008097">
    <property type="term" value="F:5S rRNA binding"/>
    <property type="evidence" value="ECO:0007669"/>
    <property type="project" value="TreeGrafter"/>
</dbReference>
<reference evidence="4" key="2">
    <citation type="submission" date="2023-05" db="EMBL/GenBank/DDBJ databases">
        <authorList>
            <person name="Schelkunov M.I."/>
        </authorList>
    </citation>
    <scope>NUCLEOTIDE SEQUENCE</scope>
    <source>
        <strain evidence="4">Hsosn_3</strain>
        <tissue evidence="4">Leaf</tissue>
    </source>
</reference>
<keyword evidence="3" id="KW-0687">Ribonucleoprotein</keyword>
<dbReference type="AlphaFoldDB" id="A0AAD8N1C7"/>
<keyword evidence="2" id="KW-0689">Ribosomal protein</keyword>
<gene>
    <name evidence="4" type="ORF">POM88_011188</name>
</gene>
<dbReference type="GO" id="GO:0006412">
    <property type="term" value="P:translation"/>
    <property type="evidence" value="ECO:0007669"/>
    <property type="project" value="InterPro"/>
</dbReference>
<protein>
    <submittedName>
        <fullName evidence="4">Uncharacterized protein</fullName>
    </submittedName>
</protein>
<comment type="similarity">
    <text evidence="1">Belongs to the universal ribosomal protein uL18 family.</text>
</comment>
<accession>A0AAD8N1C7</accession>
<dbReference type="Gene3D" id="3.30.420.100">
    <property type="match status" value="1"/>
</dbReference>
<evidence type="ECO:0000256" key="1">
    <source>
        <dbReference type="ARBA" id="ARBA00007116"/>
    </source>
</evidence>
<evidence type="ECO:0000256" key="3">
    <source>
        <dbReference type="ARBA" id="ARBA00023274"/>
    </source>
</evidence>
<dbReference type="GO" id="GO:1990904">
    <property type="term" value="C:ribonucleoprotein complex"/>
    <property type="evidence" value="ECO:0007669"/>
    <property type="project" value="UniProtKB-KW"/>
</dbReference>
<organism evidence="4 5">
    <name type="scientific">Heracleum sosnowskyi</name>
    <dbReference type="NCBI Taxonomy" id="360622"/>
    <lineage>
        <taxon>Eukaryota</taxon>
        <taxon>Viridiplantae</taxon>
        <taxon>Streptophyta</taxon>
        <taxon>Embryophyta</taxon>
        <taxon>Tracheophyta</taxon>
        <taxon>Spermatophyta</taxon>
        <taxon>Magnoliopsida</taxon>
        <taxon>eudicotyledons</taxon>
        <taxon>Gunneridae</taxon>
        <taxon>Pentapetalae</taxon>
        <taxon>asterids</taxon>
        <taxon>campanulids</taxon>
        <taxon>Apiales</taxon>
        <taxon>Apiaceae</taxon>
        <taxon>Apioideae</taxon>
        <taxon>apioid superclade</taxon>
        <taxon>Tordylieae</taxon>
        <taxon>Tordyliinae</taxon>
        <taxon>Heracleum</taxon>
    </lineage>
</organism>
<dbReference type="GO" id="GO:0003735">
    <property type="term" value="F:structural constituent of ribosome"/>
    <property type="evidence" value="ECO:0007669"/>
    <property type="project" value="InterPro"/>
</dbReference>
<dbReference type="SUPFAM" id="SSF53137">
    <property type="entry name" value="Translational machinery components"/>
    <property type="match status" value="1"/>
</dbReference>
<reference evidence="4" key="1">
    <citation type="submission" date="2023-02" db="EMBL/GenBank/DDBJ databases">
        <title>Genome of toxic invasive species Heracleum sosnowskyi carries increased number of genes despite the absence of recent whole-genome duplications.</title>
        <authorList>
            <person name="Schelkunov M."/>
            <person name="Shtratnikova V."/>
            <person name="Makarenko M."/>
            <person name="Klepikova A."/>
            <person name="Omelchenko D."/>
            <person name="Novikova G."/>
            <person name="Obukhova E."/>
            <person name="Bogdanov V."/>
            <person name="Penin A."/>
            <person name="Logacheva M."/>
        </authorList>
    </citation>
    <scope>NUCLEOTIDE SEQUENCE</scope>
    <source>
        <strain evidence="4">Hsosn_3</strain>
        <tissue evidence="4">Leaf</tissue>
    </source>
</reference>
<dbReference type="Proteomes" id="UP001237642">
    <property type="component" value="Unassembled WGS sequence"/>
</dbReference>
<dbReference type="PANTHER" id="PTHR12899:SF21">
    <property type="entry name" value="OS09G0549700 PROTEIN"/>
    <property type="match status" value="1"/>
</dbReference>
<dbReference type="PANTHER" id="PTHR12899">
    <property type="entry name" value="39S RIBOSOMAL PROTEIN L18, MITOCHONDRIAL"/>
    <property type="match status" value="1"/>
</dbReference>
<sequence>MTRHVLKLYISVKFITANVVNSTTGDLIATASTVEHCIKNSFDCGRFSNPKAAAAIGEVLAKRFRIASFSGGGDVAARSIHVDVDREIEKKGSEKSKMIWCVVNSLRSDGLNIVLDDESESGPCV</sequence>
<dbReference type="GO" id="GO:0005840">
    <property type="term" value="C:ribosome"/>
    <property type="evidence" value="ECO:0007669"/>
    <property type="project" value="UniProtKB-KW"/>
</dbReference>
<evidence type="ECO:0000256" key="2">
    <source>
        <dbReference type="ARBA" id="ARBA00022980"/>
    </source>
</evidence>
<dbReference type="EMBL" id="JAUIZM010000003">
    <property type="protein sequence ID" value="KAK1392132.1"/>
    <property type="molecule type" value="Genomic_DNA"/>
</dbReference>
<proteinExistence type="inferred from homology"/>
<dbReference type="InterPro" id="IPR005484">
    <property type="entry name" value="Ribosomal_uL18_bac/plant/anim"/>
</dbReference>
<evidence type="ECO:0000313" key="4">
    <source>
        <dbReference type="EMBL" id="KAK1392132.1"/>
    </source>
</evidence>